<dbReference type="EMBL" id="CP042186">
    <property type="protein sequence ID" value="QDS69099.1"/>
    <property type="molecule type" value="Genomic_DNA"/>
</dbReference>
<dbReference type="GO" id="GO:0005849">
    <property type="term" value="C:mRNA cleavage factor complex"/>
    <property type="evidence" value="ECO:0007669"/>
    <property type="project" value="InterPro"/>
</dbReference>
<dbReference type="GO" id="GO:0003729">
    <property type="term" value="F:mRNA binding"/>
    <property type="evidence" value="ECO:0007669"/>
    <property type="project" value="InterPro"/>
</dbReference>
<evidence type="ECO:0008006" key="9">
    <source>
        <dbReference type="Google" id="ProtNLM"/>
    </source>
</evidence>
<comment type="subcellular location">
    <subcellularLocation>
        <location evidence="1">Nucleus</location>
    </subcellularLocation>
</comment>
<evidence type="ECO:0000256" key="1">
    <source>
        <dbReference type="ARBA" id="ARBA00004123"/>
    </source>
</evidence>
<gene>
    <name evidence="7" type="ORF">FKW77_010200</name>
</gene>
<evidence type="ECO:0000313" key="7">
    <source>
        <dbReference type="EMBL" id="QDS69099.1"/>
    </source>
</evidence>
<dbReference type="Pfam" id="PF13869">
    <property type="entry name" value="NUDIX_2"/>
    <property type="match status" value="1"/>
</dbReference>
<dbReference type="FunFam" id="3.90.79.10:FF:000005">
    <property type="entry name" value="Cleavage and polyadenylation specificity factor subunit 5"/>
    <property type="match status" value="1"/>
</dbReference>
<evidence type="ECO:0000256" key="2">
    <source>
        <dbReference type="ARBA" id="ARBA00009710"/>
    </source>
</evidence>
<comment type="similarity">
    <text evidence="2">Belongs to the Nudix hydrolase family. CPSF5 subfamily.</text>
</comment>
<feature type="region of interest" description="Disordered" evidence="6">
    <location>
        <begin position="248"/>
        <end position="289"/>
    </location>
</feature>
<evidence type="ECO:0000256" key="4">
    <source>
        <dbReference type="ARBA" id="ARBA00022884"/>
    </source>
</evidence>
<evidence type="ECO:0000256" key="3">
    <source>
        <dbReference type="ARBA" id="ARBA00022664"/>
    </source>
</evidence>
<organism evidence="7 8">
    <name type="scientific">Venturia effusa</name>
    <dbReference type="NCBI Taxonomy" id="50376"/>
    <lineage>
        <taxon>Eukaryota</taxon>
        <taxon>Fungi</taxon>
        <taxon>Dikarya</taxon>
        <taxon>Ascomycota</taxon>
        <taxon>Pezizomycotina</taxon>
        <taxon>Dothideomycetes</taxon>
        <taxon>Pleosporomycetidae</taxon>
        <taxon>Venturiales</taxon>
        <taxon>Venturiaceae</taxon>
        <taxon>Venturia</taxon>
    </lineage>
</organism>
<sequence length="289" mass="32392">MSTIPYGLNKSSNPPIIPKSFDANQPDVITLHPFSSNNISTKSAQPEEDASVEERLSRLRKHYENHGMRRFCEGVMLCHENSHPHVLLLQIANSFHKLPGGWLKPDEDEIEGFQRVLDELFEPDSSAGSNSTKWEIGDACGSWWRVNFETQLYPYLPTHVTRPKECKKMYLVPLPQKDKIIAVPKNLKFLAVPLYELYENASAFGPQLAALPHYLARYRFQYVDDKGNVLAVTPGPAPEEDARTRLDDPRFVGQAVPTNGEVNGSAIDHSGQPNQADGGDIEMPESNQV</sequence>
<dbReference type="CDD" id="cd18871">
    <property type="entry name" value="NUDIX_Cfim25_Nudt21"/>
    <property type="match status" value="1"/>
</dbReference>
<keyword evidence="5" id="KW-0539">Nucleus</keyword>
<dbReference type="InterPro" id="IPR015797">
    <property type="entry name" value="NUDIX_hydrolase-like_dom_sf"/>
</dbReference>
<evidence type="ECO:0000256" key="6">
    <source>
        <dbReference type="SAM" id="MobiDB-lite"/>
    </source>
</evidence>
<name>A0A517L0F1_9PEZI</name>
<dbReference type="PANTHER" id="PTHR13047">
    <property type="entry name" value="PRE-MRNA CLEAVAGE FACTOR IM, 25KD SUBUNIT"/>
    <property type="match status" value="1"/>
</dbReference>
<keyword evidence="3" id="KW-0507">mRNA processing</keyword>
<evidence type="ECO:0000313" key="8">
    <source>
        <dbReference type="Proteomes" id="UP000316270"/>
    </source>
</evidence>
<proteinExistence type="inferred from homology"/>
<accession>A0A517L0F1</accession>
<reference evidence="7 8" key="1">
    <citation type="submission" date="2019-07" db="EMBL/GenBank/DDBJ databases">
        <title>Finished genome of Venturia effusa.</title>
        <authorList>
            <person name="Young C.A."/>
            <person name="Cox M.P."/>
            <person name="Ganley A.R.D."/>
            <person name="David W.J."/>
        </authorList>
    </citation>
    <scope>NUCLEOTIDE SEQUENCE [LARGE SCALE GENOMIC DNA]</scope>
    <source>
        <strain evidence="8">albino</strain>
    </source>
</reference>
<dbReference type="Proteomes" id="UP000316270">
    <property type="component" value="Chromosome 2"/>
</dbReference>
<keyword evidence="4" id="KW-0694">RNA-binding</keyword>
<dbReference type="Gene3D" id="3.90.79.10">
    <property type="entry name" value="Nucleoside Triphosphate Pyrophosphohydrolase"/>
    <property type="match status" value="1"/>
</dbReference>
<dbReference type="SUPFAM" id="SSF55811">
    <property type="entry name" value="Nudix"/>
    <property type="match status" value="1"/>
</dbReference>
<dbReference type="AlphaFoldDB" id="A0A517L0F1"/>
<dbReference type="STRING" id="50376.A0A517L0F1"/>
<dbReference type="OrthoDB" id="277288at2759"/>
<evidence type="ECO:0000256" key="5">
    <source>
        <dbReference type="ARBA" id="ARBA00023242"/>
    </source>
</evidence>
<protein>
    <recommendedName>
        <fullName evidence="9">Cleavage and polyadenylation specificity factor subunit 5</fullName>
    </recommendedName>
</protein>
<keyword evidence="8" id="KW-1185">Reference proteome</keyword>
<dbReference type="GO" id="GO:0031124">
    <property type="term" value="P:mRNA 3'-end processing"/>
    <property type="evidence" value="ECO:0007669"/>
    <property type="project" value="InterPro"/>
</dbReference>
<dbReference type="InterPro" id="IPR016706">
    <property type="entry name" value="Cleav_polyA_spec_factor_su5"/>
</dbReference>